<evidence type="ECO:0000256" key="8">
    <source>
        <dbReference type="PIRSR" id="PIRSR000706-2"/>
    </source>
</evidence>
<dbReference type="STRING" id="1225127.SAMN05661030_0235"/>
<dbReference type="PANTHER" id="PTHR21310">
    <property type="entry name" value="AMINOGLYCOSIDE PHOSPHOTRANSFERASE-RELATED-RELATED"/>
    <property type="match status" value="1"/>
</dbReference>
<dbReference type="GO" id="GO:0016773">
    <property type="term" value="F:phosphotransferase activity, alcohol group as acceptor"/>
    <property type="evidence" value="ECO:0007669"/>
    <property type="project" value="InterPro"/>
</dbReference>
<evidence type="ECO:0000313" key="10">
    <source>
        <dbReference type="EMBL" id="SFC14703.1"/>
    </source>
</evidence>
<dbReference type="GO" id="GO:0046872">
    <property type="term" value="F:metal ion binding"/>
    <property type="evidence" value="ECO:0007669"/>
    <property type="project" value="UniProtKB-KW"/>
</dbReference>
<feature type="domain" description="Aminoglycoside phosphotransferase" evidence="9">
    <location>
        <begin position="158"/>
        <end position="234"/>
    </location>
</feature>
<proteinExistence type="inferred from homology"/>
<protein>
    <submittedName>
        <fullName evidence="10">Kanamycin kinase</fullName>
    </submittedName>
</protein>
<gene>
    <name evidence="10" type="ORF">SAMN05661030_0235</name>
</gene>
<feature type="active site" description="Proton acceptor" evidence="7">
    <location>
        <position position="168"/>
    </location>
</feature>
<keyword evidence="11" id="KW-1185">Reference proteome</keyword>
<evidence type="ECO:0000256" key="5">
    <source>
        <dbReference type="ARBA" id="ARBA00022840"/>
    </source>
</evidence>
<dbReference type="Proteomes" id="UP000199022">
    <property type="component" value="Unassembled WGS sequence"/>
</dbReference>
<dbReference type="InterPro" id="IPR051678">
    <property type="entry name" value="AGP_Transferase"/>
</dbReference>
<evidence type="ECO:0000256" key="3">
    <source>
        <dbReference type="ARBA" id="ARBA00022741"/>
    </source>
</evidence>
<dbReference type="InterPro" id="IPR002575">
    <property type="entry name" value="Aminoglycoside_PTrfase"/>
</dbReference>
<organism evidence="10 11">
    <name type="scientific">Klenkia taihuensis</name>
    <dbReference type="NCBI Taxonomy" id="1225127"/>
    <lineage>
        <taxon>Bacteria</taxon>
        <taxon>Bacillati</taxon>
        <taxon>Actinomycetota</taxon>
        <taxon>Actinomycetes</taxon>
        <taxon>Geodermatophilales</taxon>
        <taxon>Geodermatophilaceae</taxon>
        <taxon>Klenkia</taxon>
    </lineage>
</organism>
<dbReference type="AlphaFoldDB" id="A0A1I1GZV9"/>
<dbReference type="PIRSF" id="PIRSF000706">
    <property type="entry name" value="Kanamycin_kin"/>
    <property type="match status" value="1"/>
</dbReference>
<keyword evidence="2" id="KW-0808">Transferase</keyword>
<dbReference type="PANTHER" id="PTHR21310:SF41">
    <property type="entry name" value="3'-PHOSPHOTRANSFERASE, PUTATIVE-RELATED"/>
    <property type="match status" value="1"/>
</dbReference>
<evidence type="ECO:0000256" key="6">
    <source>
        <dbReference type="ARBA" id="ARBA00023251"/>
    </source>
</evidence>
<dbReference type="InterPro" id="IPR024165">
    <property type="entry name" value="Kan/Strep_kinase"/>
</dbReference>
<dbReference type="InterPro" id="IPR011009">
    <property type="entry name" value="Kinase-like_dom_sf"/>
</dbReference>
<feature type="binding site" evidence="8">
    <location>
        <position position="173"/>
    </location>
    <ligand>
        <name>Mg(2+)</name>
        <dbReference type="ChEBI" id="CHEBI:18420"/>
    </ligand>
</feature>
<keyword evidence="4 10" id="KW-0418">Kinase</keyword>
<accession>A0A1I1GZV9</accession>
<keyword evidence="8" id="KW-0460">Magnesium</keyword>
<evidence type="ECO:0000256" key="4">
    <source>
        <dbReference type="ARBA" id="ARBA00022777"/>
    </source>
</evidence>
<dbReference type="Pfam" id="PF01636">
    <property type="entry name" value="APH"/>
    <property type="match status" value="2"/>
</dbReference>
<keyword evidence="3" id="KW-0547">Nucleotide-binding</keyword>
<evidence type="ECO:0000259" key="9">
    <source>
        <dbReference type="Pfam" id="PF01636"/>
    </source>
</evidence>
<dbReference type="GO" id="GO:0046677">
    <property type="term" value="P:response to antibiotic"/>
    <property type="evidence" value="ECO:0007669"/>
    <property type="project" value="UniProtKB-KW"/>
</dbReference>
<sequence length="243" mass="26136">MSDVADLAAFHTLGPDGVPAVVLGLQERYGTAQLVWRNELGGLTFRLGDGPYLKWSPRPAAPALDRERDALGWLAGRHPVPALLDHGADDHAQWLLTAPLPGEHAVGDRWRARRSEAIAAIAVGLRAVHALPVDVVPAHRAGESWAARTPTGLGPRPPLTDPVVVHGDACAPNTLVSGAGAWVGHVDLGDLGVGDRWADLAVASLSLDWNFGEGHQPELFRAYGIEPDPERIRYYRALWELES</sequence>
<keyword evidence="6" id="KW-0046">Antibiotic resistance</keyword>
<dbReference type="RefSeq" id="WP_207506066.1">
    <property type="nucleotide sequence ID" value="NZ_BNAC01000002.1"/>
</dbReference>
<evidence type="ECO:0000256" key="1">
    <source>
        <dbReference type="ARBA" id="ARBA00006219"/>
    </source>
</evidence>
<dbReference type="EMBL" id="FOMD01000001">
    <property type="protein sequence ID" value="SFC14703.1"/>
    <property type="molecule type" value="Genomic_DNA"/>
</dbReference>
<dbReference type="GO" id="GO:0016301">
    <property type="term" value="F:kinase activity"/>
    <property type="evidence" value="ECO:0007669"/>
    <property type="project" value="UniProtKB-KW"/>
</dbReference>
<evidence type="ECO:0000313" key="11">
    <source>
        <dbReference type="Proteomes" id="UP000199022"/>
    </source>
</evidence>
<dbReference type="Gene3D" id="3.90.1200.10">
    <property type="match status" value="1"/>
</dbReference>
<feature type="binding site" evidence="8">
    <location>
        <position position="187"/>
    </location>
    <ligand>
        <name>Mg(2+)</name>
        <dbReference type="ChEBI" id="CHEBI:18420"/>
    </ligand>
</feature>
<dbReference type="CDD" id="cd05150">
    <property type="entry name" value="APH"/>
    <property type="match status" value="1"/>
</dbReference>
<reference evidence="11" key="1">
    <citation type="submission" date="2016-10" db="EMBL/GenBank/DDBJ databases">
        <authorList>
            <person name="Varghese N."/>
            <person name="Submissions S."/>
        </authorList>
    </citation>
    <scope>NUCLEOTIDE SEQUENCE [LARGE SCALE GENOMIC DNA]</scope>
    <source>
        <strain evidence="11">DSM 45962</strain>
    </source>
</reference>
<name>A0A1I1GZV9_9ACTN</name>
<keyword evidence="8" id="KW-0479">Metal-binding</keyword>
<dbReference type="Gene3D" id="3.30.200.20">
    <property type="entry name" value="Phosphorylase Kinase, domain 1"/>
    <property type="match status" value="1"/>
</dbReference>
<evidence type="ECO:0000256" key="2">
    <source>
        <dbReference type="ARBA" id="ARBA00022679"/>
    </source>
</evidence>
<dbReference type="SUPFAM" id="SSF56112">
    <property type="entry name" value="Protein kinase-like (PK-like)"/>
    <property type="match status" value="1"/>
</dbReference>
<comment type="similarity">
    <text evidence="1">Belongs to the aminoglycoside phosphotransferase family.</text>
</comment>
<feature type="domain" description="Aminoglycoside phosphotransferase" evidence="9">
    <location>
        <begin position="52"/>
        <end position="145"/>
    </location>
</feature>
<dbReference type="GO" id="GO:0005524">
    <property type="term" value="F:ATP binding"/>
    <property type="evidence" value="ECO:0007669"/>
    <property type="project" value="UniProtKB-KW"/>
</dbReference>
<keyword evidence="5" id="KW-0067">ATP-binding</keyword>
<evidence type="ECO:0000256" key="7">
    <source>
        <dbReference type="PIRSR" id="PIRSR000706-1"/>
    </source>
</evidence>